<feature type="compositionally biased region" description="Polar residues" evidence="9">
    <location>
        <begin position="581"/>
        <end position="600"/>
    </location>
</feature>
<dbReference type="SUPFAM" id="SSF46785">
    <property type="entry name" value="Winged helix' DNA-binding domain"/>
    <property type="match status" value="1"/>
</dbReference>
<keyword evidence="5" id="KW-0539">Nucleus</keyword>
<keyword evidence="2" id="KW-0805">Transcription regulation</keyword>
<reference evidence="11 12" key="1">
    <citation type="journal article" date="2012" name="G3 (Bethesda)">
        <title>Pichia sorbitophila, an interspecies yeast hybrid reveals early steps of genome resolution following polyploidization.</title>
        <authorList>
            <person name="Leh Louis V."/>
            <person name="Despons L."/>
            <person name="Friedrich A."/>
            <person name="Martin T."/>
            <person name="Durrens P."/>
            <person name="Casaregola S."/>
            <person name="Neuveglise C."/>
            <person name="Fairhead C."/>
            <person name="Marck C."/>
            <person name="Cruz J.A."/>
            <person name="Straub M.L."/>
            <person name="Kugler V."/>
            <person name="Sacerdot C."/>
            <person name="Uzunov Z."/>
            <person name="Thierry A."/>
            <person name="Weiss S."/>
            <person name="Bleykasten C."/>
            <person name="De Montigny J."/>
            <person name="Jacques N."/>
            <person name="Jung P."/>
            <person name="Lemaire M."/>
            <person name="Mallet S."/>
            <person name="Morel G."/>
            <person name="Richard G.F."/>
            <person name="Sarkar A."/>
            <person name="Savel G."/>
            <person name="Schacherer J."/>
            <person name="Seret M.L."/>
            <person name="Talla E."/>
            <person name="Samson G."/>
            <person name="Jubin C."/>
            <person name="Poulain J."/>
            <person name="Vacherie B."/>
            <person name="Barbe V."/>
            <person name="Pelletier E."/>
            <person name="Sherman D.J."/>
            <person name="Westhof E."/>
            <person name="Weissenbach J."/>
            <person name="Baret P.V."/>
            <person name="Wincker P."/>
            <person name="Gaillardin C."/>
            <person name="Dujon B."/>
            <person name="Souciet J.L."/>
        </authorList>
    </citation>
    <scope>NUCLEOTIDE SEQUENCE [LARGE SCALE GENOMIC DNA]</scope>
    <source>
        <strain evidence="12">ATCC MYA-4447 / BCRC 22081 / CBS 7064 / NBRC 10061 / NRRL Y-12695</strain>
    </source>
</reference>
<evidence type="ECO:0000313" key="11">
    <source>
        <dbReference type="EMBL" id="CCE88779.1"/>
    </source>
</evidence>
<feature type="compositionally biased region" description="Polar residues" evidence="9">
    <location>
        <begin position="516"/>
        <end position="532"/>
    </location>
</feature>
<dbReference type="GO" id="GO:0003700">
    <property type="term" value="F:DNA-binding transcription factor activity"/>
    <property type="evidence" value="ECO:0007669"/>
    <property type="project" value="InterPro"/>
</dbReference>
<feature type="compositionally biased region" description="Polar residues" evidence="9">
    <location>
        <begin position="541"/>
        <end position="551"/>
    </location>
</feature>
<dbReference type="eggNOG" id="KOG0627">
    <property type="taxonomic scope" value="Eukaryota"/>
</dbReference>
<feature type="region of interest" description="Disordered" evidence="9">
    <location>
        <begin position="438"/>
        <end position="709"/>
    </location>
</feature>
<dbReference type="InterPro" id="IPR000232">
    <property type="entry name" value="HSF_DNA-bd"/>
</dbReference>
<dbReference type="Proteomes" id="UP000005222">
    <property type="component" value="Chromosome F"/>
</dbReference>
<organism evidence="11 12">
    <name type="scientific">Pichia sorbitophila (strain ATCC MYA-4447 / BCRC 22081 / CBS 7064 / NBRC 10061 / NRRL Y-12695)</name>
    <name type="common">Hybrid yeast</name>
    <dbReference type="NCBI Taxonomy" id="559304"/>
    <lineage>
        <taxon>Eukaryota</taxon>
        <taxon>Fungi</taxon>
        <taxon>Dikarya</taxon>
        <taxon>Ascomycota</taxon>
        <taxon>Saccharomycotina</taxon>
        <taxon>Pichiomycetes</taxon>
        <taxon>Debaryomycetaceae</taxon>
        <taxon>Millerozyma</taxon>
    </lineage>
</organism>
<dbReference type="InterPro" id="IPR036388">
    <property type="entry name" value="WH-like_DNA-bd_sf"/>
</dbReference>
<evidence type="ECO:0000256" key="4">
    <source>
        <dbReference type="ARBA" id="ARBA00023163"/>
    </source>
</evidence>
<protein>
    <recommendedName>
        <fullName evidence="6">Heat shock transcription factor</fullName>
    </recommendedName>
    <alternativeName>
        <fullName evidence="7">Heat shock factor protein</fullName>
    </alternativeName>
</protein>
<evidence type="ECO:0000256" key="2">
    <source>
        <dbReference type="ARBA" id="ARBA00023015"/>
    </source>
</evidence>
<sequence>MVKAKDTNDGDGEVKASETEDDKTVLHRSKNGGPGQAGTPSTNGGPSAAGSAVNAYGKTQTVFIHKLYDMLEDKNISHLIWWAESNESFYLLPCEELAKVLSQYFKHTNIASFIRQLNMYGFHKVNDSFQGDSNTTRWEFRHSANQFRKGDIESLKLIKRRSSKNVNPQKEVSNLKVIPTVTEESVGMSQMQHHQHPHQSQRLSQSSEPMGPRGAAGMPMGSMAAMGTMPGMNAMGSMGAIGIPSSHRQPDPVMSQQQYHQSLQQQQSRQIFNVPPYMGKDVMEHRSVSPHSLPRAKQPRIAHHHSFEQPVSVRMMELTESYNQLRQDYILAIAQLDKLSQTHRQSQLDTVHMLSIVQRLTQMHHAAGGAGPSAHEQEEAQELTKEITNFKNAILNNLHHFEATSTGFYFQSSSSYAAGNANVSSSASSSLSGGPQLYPIHNTSHSGHAGSFPVGSNSYGGPRPPEYNQKSQEAVPGGAPQGSTPVANTRQPSTTPDRRLPVSAHDNDDHDRKGSNSEWSAQPVRQASAQDPHQSRVPSGFGSSASPQAATDSKDLKQPAGSHSFPFPTMSSGDASMPDSPMSQTNGNPMKQRHSYTSNPFDKHPLPTPLTVLSPKPVMSSASAGPPRPMSHPVDPAATESPTATSPEHSKTNQLPSVSELDKSIKSKNSTIYSLLTPYNSTRSAHSRSSSHPSDRDSRPPDSSSPGNQ</sequence>
<evidence type="ECO:0000256" key="8">
    <source>
        <dbReference type="RuleBase" id="RU004020"/>
    </source>
</evidence>
<accession>G8YL45</accession>
<comment type="similarity">
    <text evidence="8">Belongs to the HSF family.</text>
</comment>
<dbReference type="InParanoid" id="G8YL45"/>
<dbReference type="GO" id="GO:0005634">
    <property type="term" value="C:nucleus"/>
    <property type="evidence" value="ECO:0007669"/>
    <property type="project" value="UniProtKB-SubCell"/>
</dbReference>
<evidence type="ECO:0000313" key="12">
    <source>
        <dbReference type="Proteomes" id="UP000005222"/>
    </source>
</evidence>
<dbReference type="STRING" id="559304.G8YL45"/>
<dbReference type="Pfam" id="PF00447">
    <property type="entry name" value="HSF_DNA-bind"/>
    <property type="match status" value="1"/>
</dbReference>
<name>G8YL45_PICSO</name>
<dbReference type="EMBL" id="FO082054">
    <property type="protein sequence ID" value="CCE88779.1"/>
    <property type="molecule type" value="Genomic_DNA"/>
</dbReference>
<evidence type="ECO:0000256" key="6">
    <source>
        <dbReference type="ARBA" id="ARBA00068818"/>
    </source>
</evidence>
<dbReference type="OMA" id="TEESVGM"/>
<feature type="compositionally biased region" description="Basic and acidic residues" evidence="9">
    <location>
        <begin position="496"/>
        <end position="515"/>
    </location>
</feature>
<evidence type="ECO:0000256" key="1">
    <source>
        <dbReference type="ARBA" id="ARBA00004123"/>
    </source>
</evidence>
<dbReference type="GO" id="GO:0043565">
    <property type="term" value="F:sequence-specific DNA binding"/>
    <property type="evidence" value="ECO:0007669"/>
    <property type="project" value="InterPro"/>
</dbReference>
<keyword evidence="12" id="KW-1185">Reference proteome</keyword>
<dbReference type="InterPro" id="IPR036390">
    <property type="entry name" value="WH_DNA-bd_sf"/>
</dbReference>
<feature type="compositionally biased region" description="Low complexity" evidence="9">
    <location>
        <begin position="683"/>
        <end position="692"/>
    </location>
</feature>
<evidence type="ECO:0000256" key="9">
    <source>
        <dbReference type="SAM" id="MobiDB-lite"/>
    </source>
</evidence>
<feature type="compositionally biased region" description="Polar residues" evidence="9">
    <location>
        <begin position="667"/>
        <end position="682"/>
    </location>
</feature>
<dbReference type="FunFam" id="1.10.10.10:FF:000027">
    <property type="entry name" value="Heat shock transcription factor 1"/>
    <property type="match status" value="1"/>
</dbReference>
<dbReference type="OrthoDB" id="60033at2759"/>
<evidence type="ECO:0000259" key="10">
    <source>
        <dbReference type="PROSITE" id="PS00434"/>
    </source>
</evidence>
<evidence type="ECO:0000256" key="3">
    <source>
        <dbReference type="ARBA" id="ARBA00023125"/>
    </source>
</evidence>
<dbReference type="PROSITE" id="PS00434">
    <property type="entry name" value="HSF_DOMAIN"/>
    <property type="match status" value="1"/>
</dbReference>
<feature type="domain" description="HSF-type DNA-binding" evidence="10">
    <location>
        <begin position="101"/>
        <end position="125"/>
    </location>
</feature>
<dbReference type="Gene3D" id="1.10.10.10">
    <property type="entry name" value="Winged helix-like DNA-binding domain superfamily/Winged helix DNA-binding domain"/>
    <property type="match status" value="1"/>
</dbReference>
<evidence type="ECO:0000256" key="7">
    <source>
        <dbReference type="ARBA" id="ARBA00084017"/>
    </source>
</evidence>
<evidence type="ECO:0000256" key="5">
    <source>
        <dbReference type="ARBA" id="ARBA00023242"/>
    </source>
</evidence>
<feature type="region of interest" description="Disordered" evidence="9">
    <location>
        <begin position="186"/>
        <end position="214"/>
    </location>
</feature>
<feature type="compositionally biased region" description="Polar residues" evidence="9">
    <location>
        <begin position="481"/>
        <end position="495"/>
    </location>
</feature>
<proteinExistence type="inferred from homology"/>
<dbReference type="AlphaFoldDB" id="G8YL45"/>
<dbReference type="PANTHER" id="PTHR10015:SF396">
    <property type="entry name" value="FLOCCULATION SUPPRESSION PROTEIN"/>
    <property type="match status" value="1"/>
</dbReference>
<dbReference type="SMART" id="SM00415">
    <property type="entry name" value="HSF"/>
    <property type="match status" value="1"/>
</dbReference>
<dbReference type="PANTHER" id="PTHR10015">
    <property type="entry name" value="HEAT SHOCK TRANSCRIPTION FACTOR"/>
    <property type="match status" value="1"/>
</dbReference>
<feature type="compositionally biased region" description="Polar residues" evidence="9">
    <location>
        <begin position="640"/>
        <end position="657"/>
    </location>
</feature>
<keyword evidence="4" id="KW-0804">Transcription</keyword>
<gene>
    <name evidence="11" type="primary">Piso0_001560</name>
    <name evidence="11" type="ORF">GNLVRS01_PISO0F09091g</name>
</gene>
<feature type="compositionally biased region" description="Basic and acidic residues" evidence="9">
    <location>
        <begin position="1"/>
        <end position="25"/>
    </location>
</feature>
<keyword evidence="3" id="KW-0238">DNA-binding</keyword>
<feature type="compositionally biased region" description="Low complexity" evidence="9">
    <location>
        <begin position="200"/>
        <end position="214"/>
    </location>
</feature>
<dbReference type="PRINTS" id="PR00056">
    <property type="entry name" value="HSFDOMAIN"/>
</dbReference>
<dbReference type="HOGENOM" id="CLU_389376_0_0_1"/>
<feature type="region of interest" description="Disordered" evidence="9">
    <location>
        <begin position="1"/>
        <end position="51"/>
    </location>
</feature>
<comment type="subcellular location">
    <subcellularLocation>
        <location evidence="1">Nucleus</location>
    </subcellularLocation>
</comment>